<evidence type="ECO:0000256" key="4">
    <source>
        <dbReference type="ARBA" id="ARBA00023319"/>
    </source>
</evidence>
<feature type="domain" description="Ig-like" evidence="7">
    <location>
        <begin position="32"/>
        <end position="126"/>
    </location>
</feature>
<dbReference type="SMART" id="SM00409">
    <property type="entry name" value="IG"/>
    <property type="match status" value="1"/>
</dbReference>
<evidence type="ECO:0000313" key="8">
    <source>
        <dbReference type="EMBL" id="KAK6483310.1"/>
    </source>
</evidence>
<dbReference type="InterPro" id="IPR003599">
    <property type="entry name" value="Ig_sub"/>
</dbReference>
<evidence type="ECO:0000256" key="3">
    <source>
        <dbReference type="ARBA" id="ARBA00023170"/>
    </source>
</evidence>
<dbReference type="PANTHER" id="PTHR19367:SF18">
    <property type="entry name" value="T CELL RECEPTOR ALPHA VARIABLE 16"/>
    <property type="match status" value="1"/>
</dbReference>
<dbReference type="Gene3D" id="2.60.40.10">
    <property type="entry name" value="Immunoglobulins"/>
    <property type="match status" value="1"/>
</dbReference>
<keyword evidence="5" id="KW-0391">Immunity</keyword>
<keyword evidence="1 6" id="KW-0732">Signal</keyword>
<evidence type="ECO:0000259" key="7">
    <source>
        <dbReference type="PROSITE" id="PS50835"/>
    </source>
</evidence>
<proteinExistence type="predicted"/>
<reference evidence="8 9" key="1">
    <citation type="submission" date="2021-05" db="EMBL/GenBank/DDBJ databases">
        <authorList>
            <person name="Zahm M."/>
            <person name="Klopp C."/>
            <person name="Cabau C."/>
            <person name="Kuhl H."/>
            <person name="Suciu R."/>
            <person name="Ciorpac M."/>
            <person name="Holostenco D."/>
            <person name="Gessner J."/>
            <person name="Wuertz S."/>
            <person name="Hohne C."/>
            <person name="Stock M."/>
            <person name="Gislard M."/>
            <person name="Lluch J."/>
            <person name="Milhes M."/>
            <person name="Lampietro C."/>
            <person name="Lopez Roques C."/>
            <person name="Donnadieu C."/>
            <person name="Du K."/>
            <person name="Schartl M."/>
            <person name="Guiguen Y."/>
        </authorList>
    </citation>
    <scope>NUCLEOTIDE SEQUENCE [LARGE SCALE GENOMIC DNA]</scope>
    <source>
        <strain evidence="8">Hh-F2</strain>
        <tissue evidence="8">Blood</tissue>
    </source>
</reference>
<dbReference type="Pfam" id="PF07686">
    <property type="entry name" value="V-set"/>
    <property type="match status" value="1"/>
</dbReference>
<dbReference type="InterPro" id="IPR036179">
    <property type="entry name" value="Ig-like_dom_sf"/>
</dbReference>
<dbReference type="SMART" id="SM00406">
    <property type="entry name" value="IGv"/>
    <property type="match status" value="1"/>
</dbReference>
<accession>A0ABR0ZFT2</accession>
<keyword evidence="9" id="KW-1185">Reference proteome</keyword>
<dbReference type="SUPFAM" id="SSF48726">
    <property type="entry name" value="Immunoglobulin"/>
    <property type="match status" value="1"/>
</dbReference>
<feature type="chain" id="PRO_5046576053" description="Ig-like domain-containing protein" evidence="6">
    <location>
        <begin position="19"/>
        <end position="134"/>
    </location>
</feature>
<evidence type="ECO:0000313" key="9">
    <source>
        <dbReference type="Proteomes" id="UP001369086"/>
    </source>
</evidence>
<keyword evidence="2" id="KW-1064">Adaptive immunity</keyword>
<comment type="caution">
    <text evidence="8">The sequence shown here is derived from an EMBL/GenBank/DDBJ whole genome shotgun (WGS) entry which is preliminary data.</text>
</comment>
<dbReference type="PANTHER" id="PTHR19367">
    <property type="entry name" value="T-CELL RECEPTOR ALPHA CHAIN V REGION"/>
    <property type="match status" value="1"/>
</dbReference>
<sequence length="134" mass="14933">MRTVFIIVLVALFDFIRGDSVNQTAFPIMGKEGETVQIHCTYKLSSSTSTNLFWYRQYASGSMEFILLKYASSGTVYETPGALGERFSAEVDSSSQRFTLNITGVLLSDSLVYYCALRPTVKQSIVRVSTKLQS</sequence>
<evidence type="ECO:0000256" key="1">
    <source>
        <dbReference type="ARBA" id="ARBA00022729"/>
    </source>
</evidence>
<gene>
    <name evidence="8" type="ORF">HHUSO_G14784</name>
</gene>
<name>A0ABR0ZFT2_HUSHU</name>
<protein>
    <recommendedName>
        <fullName evidence="7">Ig-like domain-containing protein</fullName>
    </recommendedName>
</protein>
<keyword evidence="3" id="KW-0675">Receptor</keyword>
<dbReference type="InterPro" id="IPR051287">
    <property type="entry name" value="TCR_variable_region"/>
</dbReference>
<keyword evidence="4" id="KW-0393">Immunoglobulin domain</keyword>
<dbReference type="Proteomes" id="UP001369086">
    <property type="component" value="Unassembled WGS sequence"/>
</dbReference>
<keyword evidence="5" id="KW-1279">T cell receptor</keyword>
<dbReference type="InterPro" id="IPR013783">
    <property type="entry name" value="Ig-like_fold"/>
</dbReference>
<dbReference type="PROSITE" id="PS50835">
    <property type="entry name" value="IG_LIKE"/>
    <property type="match status" value="1"/>
</dbReference>
<organism evidence="8 9">
    <name type="scientific">Huso huso</name>
    <name type="common">Beluga</name>
    <name type="synonym">Acipenser huso</name>
    <dbReference type="NCBI Taxonomy" id="61971"/>
    <lineage>
        <taxon>Eukaryota</taxon>
        <taxon>Metazoa</taxon>
        <taxon>Chordata</taxon>
        <taxon>Craniata</taxon>
        <taxon>Vertebrata</taxon>
        <taxon>Euteleostomi</taxon>
        <taxon>Actinopterygii</taxon>
        <taxon>Chondrostei</taxon>
        <taxon>Acipenseriformes</taxon>
        <taxon>Acipenseridae</taxon>
        <taxon>Huso</taxon>
    </lineage>
</organism>
<evidence type="ECO:0000256" key="2">
    <source>
        <dbReference type="ARBA" id="ARBA00023130"/>
    </source>
</evidence>
<dbReference type="InterPro" id="IPR013106">
    <property type="entry name" value="Ig_V-set"/>
</dbReference>
<dbReference type="EMBL" id="JAHFZB010000012">
    <property type="protein sequence ID" value="KAK6483310.1"/>
    <property type="molecule type" value="Genomic_DNA"/>
</dbReference>
<dbReference type="InterPro" id="IPR007110">
    <property type="entry name" value="Ig-like_dom"/>
</dbReference>
<evidence type="ECO:0000256" key="5">
    <source>
        <dbReference type="ARBA" id="ARBA00043266"/>
    </source>
</evidence>
<feature type="signal peptide" evidence="6">
    <location>
        <begin position="1"/>
        <end position="18"/>
    </location>
</feature>
<evidence type="ECO:0000256" key="6">
    <source>
        <dbReference type="SAM" id="SignalP"/>
    </source>
</evidence>